<dbReference type="RefSeq" id="XP_056754395.1">
    <property type="nucleotide sequence ID" value="XM_056894647.1"/>
</dbReference>
<accession>A0AAD6EAS5</accession>
<proteinExistence type="inferred from homology"/>
<dbReference type="GO" id="GO:0005656">
    <property type="term" value="C:nuclear pre-replicative complex"/>
    <property type="evidence" value="ECO:0007669"/>
    <property type="project" value="TreeGrafter"/>
</dbReference>
<dbReference type="GO" id="GO:0031261">
    <property type="term" value="C:DNA replication preinitiation complex"/>
    <property type="evidence" value="ECO:0007669"/>
    <property type="project" value="TreeGrafter"/>
</dbReference>
<evidence type="ECO:0000313" key="10">
    <source>
        <dbReference type="Proteomes" id="UP001213799"/>
    </source>
</evidence>
<feature type="domain" description="Origin recognition complex subunit 3 winged helix C-terminal" evidence="8">
    <location>
        <begin position="609"/>
        <end position="713"/>
    </location>
</feature>
<feature type="region of interest" description="Disordered" evidence="6">
    <location>
        <begin position="1"/>
        <end position="58"/>
    </location>
</feature>
<evidence type="ECO:0000256" key="6">
    <source>
        <dbReference type="SAM" id="MobiDB-lite"/>
    </source>
</evidence>
<dbReference type="AlphaFoldDB" id="A0AAD6EAS5"/>
<keyword evidence="3" id="KW-0235">DNA replication</keyword>
<feature type="compositionally biased region" description="Basic and acidic residues" evidence="6">
    <location>
        <begin position="48"/>
        <end position="58"/>
    </location>
</feature>
<feature type="domain" description="Origin recognition complex subunit 3 N-terminal" evidence="7">
    <location>
        <begin position="110"/>
        <end position="366"/>
    </location>
</feature>
<dbReference type="PANTHER" id="PTHR12748">
    <property type="entry name" value="ORIGIN RECOGNITION COMPLEX SUBUNIT 3"/>
    <property type="match status" value="1"/>
</dbReference>
<keyword evidence="10" id="KW-1185">Reference proteome</keyword>
<dbReference type="GeneID" id="81584889"/>
<dbReference type="GO" id="GO:0003688">
    <property type="term" value="F:DNA replication origin binding"/>
    <property type="evidence" value="ECO:0007669"/>
    <property type="project" value="TreeGrafter"/>
</dbReference>
<reference evidence="9" key="1">
    <citation type="journal article" date="2023" name="IMA Fungus">
        <title>Comparative genomic study of the Penicillium genus elucidates a diverse pangenome and 15 lateral gene transfer events.</title>
        <authorList>
            <person name="Petersen C."/>
            <person name="Sorensen T."/>
            <person name="Nielsen M.R."/>
            <person name="Sondergaard T.E."/>
            <person name="Sorensen J.L."/>
            <person name="Fitzpatrick D.A."/>
            <person name="Frisvad J.C."/>
            <person name="Nielsen K.L."/>
        </authorList>
    </citation>
    <scope>NUCLEOTIDE SEQUENCE</scope>
    <source>
        <strain evidence="9">IBT 12815</strain>
    </source>
</reference>
<protein>
    <recommendedName>
        <fullName evidence="11">Origin recognition complex subunit 3</fullName>
    </recommendedName>
</protein>
<evidence type="ECO:0000256" key="2">
    <source>
        <dbReference type="ARBA" id="ARBA00010977"/>
    </source>
</evidence>
<dbReference type="GO" id="GO:0006270">
    <property type="term" value="P:DNA replication initiation"/>
    <property type="evidence" value="ECO:0007669"/>
    <property type="project" value="TreeGrafter"/>
</dbReference>
<evidence type="ECO:0000256" key="1">
    <source>
        <dbReference type="ARBA" id="ARBA00004123"/>
    </source>
</evidence>
<dbReference type="Proteomes" id="UP001213799">
    <property type="component" value="Unassembled WGS sequence"/>
</dbReference>
<keyword evidence="5" id="KW-0539">Nucleus</keyword>
<evidence type="ECO:0000256" key="4">
    <source>
        <dbReference type="ARBA" id="ARBA00023125"/>
    </source>
</evidence>
<dbReference type="InterPro" id="IPR020795">
    <property type="entry name" value="ORC3"/>
</dbReference>
<comment type="subcellular location">
    <subcellularLocation>
        <location evidence="1">Nucleus</location>
    </subcellularLocation>
</comment>
<evidence type="ECO:0000256" key="5">
    <source>
        <dbReference type="ARBA" id="ARBA00023242"/>
    </source>
</evidence>
<dbReference type="GO" id="GO:0005664">
    <property type="term" value="C:nuclear origin of replication recognition complex"/>
    <property type="evidence" value="ECO:0007669"/>
    <property type="project" value="InterPro"/>
</dbReference>
<organism evidence="9 10">
    <name type="scientific">Penicillium hordei</name>
    <dbReference type="NCBI Taxonomy" id="40994"/>
    <lineage>
        <taxon>Eukaryota</taxon>
        <taxon>Fungi</taxon>
        <taxon>Dikarya</taxon>
        <taxon>Ascomycota</taxon>
        <taxon>Pezizomycotina</taxon>
        <taxon>Eurotiomycetes</taxon>
        <taxon>Eurotiomycetidae</taxon>
        <taxon>Eurotiales</taxon>
        <taxon>Aspergillaceae</taxon>
        <taxon>Penicillium</taxon>
    </lineage>
</organism>
<evidence type="ECO:0000256" key="3">
    <source>
        <dbReference type="ARBA" id="ARBA00022705"/>
    </source>
</evidence>
<dbReference type="InterPro" id="IPR045667">
    <property type="entry name" value="ORC3_N"/>
</dbReference>
<dbReference type="CDD" id="cd20704">
    <property type="entry name" value="Orc3"/>
    <property type="match status" value="2"/>
</dbReference>
<dbReference type="Pfam" id="PF18137">
    <property type="entry name" value="WHD_ORC"/>
    <property type="match status" value="1"/>
</dbReference>
<name>A0AAD6EAS5_9EURO</name>
<comment type="caution">
    <text evidence="9">The sequence shown here is derived from an EMBL/GenBank/DDBJ whole genome shotgun (WGS) entry which is preliminary data.</text>
</comment>
<gene>
    <name evidence="9" type="ORF">N7537_003589</name>
</gene>
<keyword evidence="4" id="KW-0238">DNA-binding</keyword>
<dbReference type="EMBL" id="JAQJAE010000002">
    <property type="protein sequence ID" value="KAJ5606970.1"/>
    <property type="molecule type" value="Genomic_DNA"/>
</dbReference>
<reference evidence="9" key="2">
    <citation type="submission" date="2023-01" db="EMBL/GenBank/DDBJ databases">
        <authorList>
            <person name="Petersen C."/>
        </authorList>
    </citation>
    <scope>NUCLEOTIDE SEQUENCE</scope>
    <source>
        <strain evidence="9">IBT 12815</strain>
    </source>
</reference>
<sequence length="716" mass="79857">MDADGLNDALGLSNDKSQNLGAYIYQPPKHRKSAGERPSKRRKVSSTADKDERPDRQHFVPLLNGDENAKSVQLRYDAYQELWSKQEHKIQVSQANSWVVIVINYSPGLKNILEDVDAGVLTDVLSFVRDTSPQTCDGCIPTALVTVGSNVSSLSRLLSRLNGQLISAGEGSVVVLESGDAPNLKTTLKNIIRATVTNTDGNDGYQRFLTDRAGPRLLGYDLDLLHDYVQRKGTKKLVLALRDSEAFDPGLLTDLLSLFKSWLDRIPFTVLLGISTSVELFEGRLPRSCVALLQGKHFEVQEAGNCVDRIYETLQTDPDTNLWLGRNVTSTLFENTSDYFQSPEAFSRMVKYAYMSHFFANPLAVLLANPDSTVLAQNKFCEAIRNLPSFRMFCEDLVEEGSINQVRDMLEVDEYLIQEAPKYLDANQQRMQNMFQAVRVVHTCLQYTQSSKKTNVSDLSIRALSGELSESTIVEEMVATTKTLDSDKLDGLLLRLREIIMGPEAGAIQEDLRTLLGTCVNSGPLRSGYNINSTVTKTTVVQQRILLSKGQADLSEPAVEYTNIVDRLVALLQVHLTETLINPQDLFLHEIFLFDLRNPLKETFAPRPRFAIERALSTPFDYLLSSSDVTMTKVSAKQPATAILYQLYLDSGALVNVHDLWQAFYGVFETEEAGGCDDRVVMSLFYGALSELKAFGVIKNSRKKTDHLAKSAWMGL</sequence>
<dbReference type="PANTHER" id="PTHR12748:SF0">
    <property type="entry name" value="ORIGIN RECOGNITION COMPLEX SUBUNIT 3"/>
    <property type="match status" value="1"/>
</dbReference>
<evidence type="ECO:0000259" key="7">
    <source>
        <dbReference type="Pfam" id="PF07034"/>
    </source>
</evidence>
<evidence type="ECO:0000313" key="9">
    <source>
        <dbReference type="EMBL" id="KAJ5606970.1"/>
    </source>
</evidence>
<dbReference type="InterPro" id="IPR040855">
    <property type="entry name" value="ORC_WH_C"/>
</dbReference>
<comment type="similarity">
    <text evidence="2">Belongs to the ORC3 family.</text>
</comment>
<dbReference type="Pfam" id="PF07034">
    <property type="entry name" value="ORC3_N"/>
    <property type="match status" value="1"/>
</dbReference>
<evidence type="ECO:0000259" key="8">
    <source>
        <dbReference type="Pfam" id="PF18137"/>
    </source>
</evidence>
<evidence type="ECO:0008006" key="11">
    <source>
        <dbReference type="Google" id="ProtNLM"/>
    </source>
</evidence>